<proteinExistence type="predicted"/>
<dbReference type="AlphaFoldDB" id="E1Y9Q3"/>
<name>E1Y9Q3_9BACT</name>
<accession>E1Y9Q3</accession>
<organism evidence="1">
    <name type="scientific">uncultured Desulfobacterium sp</name>
    <dbReference type="NCBI Taxonomy" id="201089"/>
    <lineage>
        <taxon>Bacteria</taxon>
        <taxon>Pseudomonadati</taxon>
        <taxon>Thermodesulfobacteriota</taxon>
        <taxon>Desulfobacteria</taxon>
        <taxon>Desulfobacterales</taxon>
        <taxon>Desulfobacteriaceae</taxon>
        <taxon>Desulfobacterium</taxon>
        <taxon>environmental samples</taxon>
    </lineage>
</organism>
<gene>
    <name evidence="1" type="ORF">N47_H21190</name>
</gene>
<dbReference type="EMBL" id="FR695866">
    <property type="protein sequence ID" value="CBX27297.1"/>
    <property type="molecule type" value="Genomic_DNA"/>
</dbReference>
<evidence type="ECO:0000313" key="1">
    <source>
        <dbReference type="EMBL" id="CBX27297.1"/>
    </source>
</evidence>
<protein>
    <submittedName>
        <fullName evidence="1">Uncharacterized protein</fullName>
    </submittedName>
</protein>
<sequence>MVFDIVINFRHYILTLLYSLASHKNAARLWGLEYYFIYKALLSVKTDNVYLLISESMCKIKLFRDGDFDRLSTKSSNLVKYKKSEKINCRNIFSI</sequence>
<reference evidence="1" key="1">
    <citation type="journal article" date="2011" name="Environ. Microbiol.">
        <title>Genomic insights into the metabolic potential of the polycyclic aromatic hydrocarbon degrading sulfate-reducing Deltaproteobacterium N47.</title>
        <authorList>
            <person name="Bergmann F."/>
            <person name="Selesi D."/>
            <person name="Weinmaier T."/>
            <person name="Tischler P."/>
            <person name="Rattei T."/>
            <person name="Meckenstock R.U."/>
        </authorList>
    </citation>
    <scope>NUCLEOTIDE SEQUENCE</scope>
</reference>